<reference evidence="1 2" key="1">
    <citation type="journal article" date="2009" name="J. Bacteriol.">
        <title>Draft genome sequence of the extremely acidophilic bacterium Acidithiobacillus caldus ATCC 51756 reveals metabolic versatility in the genus Acidithiobacillus.</title>
        <authorList>
            <person name="Valdes J."/>
            <person name="Quatrini R."/>
            <person name="Hallberg K."/>
            <person name="Dopson M."/>
            <person name="Valenzuela P.D."/>
            <person name="Holmes D.S."/>
        </authorList>
    </citation>
    <scope>NUCLEOTIDE SEQUENCE [LARGE SCALE GENOMIC DNA]</scope>
    <source>
        <strain evidence="2">ATCC 51756 / DSM 8584 / KU</strain>
    </source>
</reference>
<dbReference type="Proteomes" id="UP000005522">
    <property type="component" value="Chromosome"/>
</dbReference>
<dbReference type="GeneID" id="92930409"/>
<evidence type="ECO:0000313" key="1">
    <source>
        <dbReference type="EMBL" id="AIA54282.1"/>
    </source>
</evidence>
<dbReference type="eggNOG" id="ENOG50344Q6">
    <property type="taxonomic scope" value="Bacteria"/>
</dbReference>
<evidence type="ECO:0008006" key="3">
    <source>
        <dbReference type="Google" id="ProtNLM"/>
    </source>
</evidence>
<gene>
    <name evidence="1" type="ORF">Acaty_c0392</name>
</gene>
<organism evidence="1 2">
    <name type="scientific">Acidithiobacillus caldus (strain ATCC 51756 / DSM 8584 / KU)</name>
    <dbReference type="NCBI Taxonomy" id="637389"/>
    <lineage>
        <taxon>Bacteria</taxon>
        <taxon>Pseudomonadati</taxon>
        <taxon>Pseudomonadota</taxon>
        <taxon>Acidithiobacillia</taxon>
        <taxon>Acidithiobacillales</taxon>
        <taxon>Acidithiobacillaceae</taxon>
        <taxon>Acidithiobacillus</taxon>
    </lineage>
</organism>
<evidence type="ECO:0000313" key="2">
    <source>
        <dbReference type="Proteomes" id="UP000005522"/>
    </source>
</evidence>
<dbReference type="EMBL" id="CP005986">
    <property type="protein sequence ID" value="AIA54282.1"/>
    <property type="molecule type" value="Genomic_DNA"/>
</dbReference>
<name>A0A059ZWM4_ACICK</name>
<accession>A0A059ZWM4</accession>
<dbReference type="RefSeq" id="WP_004870454.1">
    <property type="nucleotide sequence ID" value="NZ_CP005986.1"/>
</dbReference>
<protein>
    <recommendedName>
        <fullName evidence="3">CHAD domain-containing protein</fullName>
    </recommendedName>
</protein>
<sequence>MAFDETEVARWTRPDVQQRRRWREAWLALMDLCLWGELRSTQIGTLSRLRKRVLDLGEKLRSYVGDRQWIPHPRERIKNCLSSGLQLREALGKVTESLEQLDGGADLAQLHTMWDTFSSSLLDDLGPREEALVALLNQQYAEDV</sequence>
<dbReference type="AlphaFoldDB" id="A0A059ZWM4"/>
<dbReference type="HOGENOM" id="CLU_1792288_0_0_6"/>
<proteinExistence type="predicted"/>
<dbReference type="KEGG" id="acz:Acaty_c0392"/>